<comment type="caution">
    <text evidence="2">The sequence shown here is derived from an EMBL/GenBank/DDBJ whole genome shotgun (WGS) entry which is preliminary data.</text>
</comment>
<keyword evidence="1" id="KW-0472">Membrane</keyword>
<gene>
    <name evidence="2" type="ORF">DFP81_104168</name>
</gene>
<reference evidence="2 3" key="1">
    <citation type="submission" date="2018-08" db="EMBL/GenBank/DDBJ databases">
        <title>Genomic Encyclopedia of Type Strains, Phase III (KMG-III): the genomes of soil and plant-associated and newly described type strains.</title>
        <authorList>
            <person name="Whitman W."/>
        </authorList>
    </citation>
    <scope>NUCLEOTIDE SEQUENCE [LARGE SCALE GENOMIC DNA]</scope>
    <source>
        <strain evidence="2 3">CECT 7375</strain>
    </source>
</reference>
<evidence type="ECO:0000313" key="2">
    <source>
        <dbReference type="EMBL" id="REG84289.1"/>
    </source>
</evidence>
<feature type="transmembrane region" description="Helical" evidence="1">
    <location>
        <begin position="12"/>
        <end position="34"/>
    </location>
</feature>
<name>A0A3E0DNG2_9GAMM</name>
<dbReference type="EMBL" id="QUNG01000004">
    <property type="protein sequence ID" value="REG84289.1"/>
    <property type="molecule type" value="Genomic_DNA"/>
</dbReference>
<keyword evidence="1" id="KW-0812">Transmembrane</keyword>
<dbReference type="OrthoDB" id="6106733at2"/>
<organism evidence="2 3">
    <name type="scientific">Marinomonas pollencensis</name>
    <dbReference type="NCBI Taxonomy" id="491954"/>
    <lineage>
        <taxon>Bacteria</taxon>
        <taxon>Pseudomonadati</taxon>
        <taxon>Pseudomonadota</taxon>
        <taxon>Gammaproteobacteria</taxon>
        <taxon>Oceanospirillales</taxon>
        <taxon>Oceanospirillaceae</taxon>
        <taxon>Marinomonas</taxon>
    </lineage>
</organism>
<dbReference type="AlphaFoldDB" id="A0A3E0DNG2"/>
<keyword evidence="3" id="KW-1185">Reference proteome</keyword>
<evidence type="ECO:0000256" key="1">
    <source>
        <dbReference type="SAM" id="Phobius"/>
    </source>
</evidence>
<accession>A0A3E0DNG2</accession>
<dbReference type="RefSeq" id="WP_115897190.1">
    <property type="nucleotide sequence ID" value="NZ_QUNG01000004.1"/>
</dbReference>
<dbReference type="Proteomes" id="UP000256542">
    <property type="component" value="Unassembled WGS sequence"/>
</dbReference>
<evidence type="ECO:0000313" key="3">
    <source>
        <dbReference type="Proteomes" id="UP000256542"/>
    </source>
</evidence>
<protein>
    <submittedName>
        <fullName evidence="2">Uncharacterized protein</fullName>
    </submittedName>
</protein>
<sequence length="119" mass="13305">MKHHGSVGSTLMGGWITLEILLALILLSVVLHLVQRQSANQWQTIHQGQQAANLEQNQNKQALMVQLTGSGSWLSSEYSTQHGSYPECQPCTGAELRVWFRAAQYEVSPKVQSMVRQDE</sequence>
<proteinExistence type="predicted"/>
<keyword evidence="1" id="KW-1133">Transmembrane helix</keyword>